<accession>A0A3B0T7E9</accession>
<proteinExistence type="predicted"/>
<dbReference type="AlphaFoldDB" id="A0A3B0T7E9"/>
<sequence length="25" mass="2929">MQNFIEVKLGDLRSVSEYQINNLDC</sequence>
<evidence type="ECO:0000313" key="1">
    <source>
        <dbReference type="EMBL" id="VAW12790.1"/>
    </source>
</evidence>
<gene>
    <name evidence="1" type="ORF">MNBD_BACTEROID05-590</name>
</gene>
<name>A0A3B0T7E9_9ZZZZ</name>
<protein>
    <submittedName>
        <fullName evidence="1">Uncharacterized protein</fullName>
    </submittedName>
</protein>
<organism evidence="1">
    <name type="scientific">hydrothermal vent metagenome</name>
    <dbReference type="NCBI Taxonomy" id="652676"/>
    <lineage>
        <taxon>unclassified sequences</taxon>
        <taxon>metagenomes</taxon>
        <taxon>ecological metagenomes</taxon>
    </lineage>
</organism>
<dbReference type="EMBL" id="UOEN01000126">
    <property type="protein sequence ID" value="VAW12790.1"/>
    <property type="molecule type" value="Genomic_DNA"/>
</dbReference>
<feature type="non-terminal residue" evidence="1">
    <location>
        <position position="25"/>
    </location>
</feature>
<reference evidence="1" key="1">
    <citation type="submission" date="2018-06" db="EMBL/GenBank/DDBJ databases">
        <authorList>
            <person name="Zhirakovskaya E."/>
        </authorList>
    </citation>
    <scope>NUCLEOTIDE SEQUENCE</scope>
</reference>